<name>A0A8S4Q133_OWEFU</name>
<gene>
    <name evidence="1" type="ORF">OFUS_LOCUS23207</name>
</gene>
<dbReference type="AlphaFoldDB" id="A0A8S4Q133"/>
<organism evidence="1 2">
    <name type="scientific">Owenia fusiformis</name>
    <name type="common">Polychaete worm</name>
    <dbReference type="NCBI Taxonomy" id="6347"/>
    <lineage>
        <taxon>Eukaryota</taxon>
        <taxon>Metazoa</taxon>
        <taxon>Spiralia</taxon>
        <taxon>Lophotrochozoa</taxon>
        <taxon>Annelida</taxon>
        <taxon>Polychaeta</taxon>
        <taxon>Sedentaria</taxon>
        <taxon>Canalipalpata</taxon>
        <taxon>Sabellida</taxon>
        <taxon>Oweniida</taxon>
        <taxon>Oweniidae</taxon>
        <taxon>Owenia</taxon>
    </lineage>
</organism>
<keyword evidence="2" id="KW-1185">Reference proteome</keyword>
<comment type="caution">
    <text evidence="1">The sequence shown here is derived from an EMBL/GenBank/DDBJ whole genome shotgun (WGS) entry which is preliminary data.</text>
</comment>
<proteinExistence type="predicted"/>
<reference evidence="1" key="1">
    <citation type="submission" date="2022-03" db="EMBL/GenBank/DDBJ databases">
        <authorList>
            <person name="Martin C."/>
        </authorList>
    </citation>
    <scope>NUCLEOTIDE SEQUENCE</scope>
</reference>
<evidence type="ECO:0000313" key="1">
    <source>
        <dbReference type="EMBL" id="CAH1799163.1"/>
    </source>
</evidence>
<accession>A0A8S4Q133</accession>
<dbReference type="Proteomes" id="UP000749559">
    <property type="component" value="Unassembled WGS sequence"/>
</dbReference>
<dbReference type="EMBL" id="CAIIXF020000011">
    <property type="protein sequence ID" value="CAH1799163.1"/>
    <property type="molecule type" value="Genomic_DNA"/>
</dbReference>
<evidence type="ECO:0000313" key="2">
    <source>
        <dbReference type="Proteomes" id="UP000749559"/>
    </source>
</evidence>
<protein>
    <submittedName>
        <fullName evidence="1">Uncharacterized protein</fullName>
    </submittedName>
</protein>
<sequence>MYKICGALMYIPVDVHDQCIVIVYFNVCTRPVYCNCTFQCIYKTNVASIYMSLNVHGKCHVYVHFDVLMNISMNVHDQSSVHVNVLVHDVHFYVSTGCAQKICNFF</sequence>